<dbReference type="InterPro" id="IPR017937">
    <property type="entry name" value="Thioredoxin_CS"/>
</dbReference>
<dbReference type="FunFam" id="3.40.30.10:FF:000104">
    <property type="entry name" value="Thioredoxin"/>
    <property type="match status" value="1"/>
</dbReference>
<dbReference type="CDD" id="cd02947">
    <property type="entry name" value="TRX_family"/>
    <property type="match status" value="1"/>
</dbReference>
<feature type="active site" description="Nucleophile" evidence="6">
    <location>
        <position position="43"/>
    </location>
</feature>
<keyword evidence="10" id="KW-1185">Reference proteome</keyword>
<dbReference type="SUPFAM" id="SSF52833">
    <property type="entry name" value="Thioredoxin-like"/>
    <property type="match status" value="1"/>
</dbReference>
<dbReference type="Proteomes" id="UP001634394">
    <property type="component" value="Unassembled WGS sequence"/>
</dbReference>
<evidence type="ECO:0000259" key="8">
    <source>
        <dbReference type="PROSITE" id="PS51352"/>
    </source>
</evidence>
<evidence type="ECO:0000313" key="9">
    <source>
        <dbReference type="EMBL" id="KAL3869268.1"/>
    </source>
</evidence>
<gene>
    <name evidence="9" type="ORF">ACJMK2_041971</name>
</gene>
<feature type="active site" description="Nucleophile" evidence="6">
    <location>
        <position position="40"/>
    </location>
</feature>
<feature type="domain" description="Thioredoxin" evidence="8">
    <location>
        <begin position="1"/>
        <end position="114"/>
    </location>
</feature>
<dbReference type="PROSITE" id="PS51352">
    <property type="entry name" value="THIOREDOXIN_2"/>
    <property type="match status" value="1"/>
</dbReference>
<evidence type="ECO:0000313" key="10">
    <source>
        <dbReference type="Proteomes" id="UP001634394"/>
    </source>
</evidence>
<reference evidence="9 10" key="1">
    <citation type="submission" date="2024-11" db="EMBL/GenBank/DDBJ databases">
        <title>Chromosome-level genome assembly of the freshwater bivalve Anodonta woodiana.</title>
        <authorList>
            <person name="Chen X."/>
        </authorList>
    </citation>
    <scope>NUCLEOTIDE SEQUENCE [LARGE SCALE GENOMIC DNA]</scope>
    <source>
        <strain evidence="9">MN2024</strain>
        <tissue evidence="9">Gills</tissue>
    </source>
</reference>
<dbReference type="PRINTS" id="PR00421">
    <property type="entry name" value="THIOREDOXIN"/>
</dbReference>
<dbReference type="EMBL" id="JBJQND010000008">
    <property type="protein sequence ID" value="KAL3869268.1"/>
    <property type="molecule type" value="Genomic_DNA"/>
</dbReference>
<dbReference type="PANTHER" id="PTHR46115">
    <property type="entry name" value="THIOREDOXIN-LIKE PROTEIN 1"/>
    <property type="match status" value="1"/>
</dbReference>
<feature type="site" description="Contributes to redox potential value" evidence="6">
    <location>
        <position position="41"/>
    </location>
</feature>
<keyword evidence="2" id="KW-0249">Electron transport</keyword>
<name>A0ABD3W7Q9_SINWO</name>
<dbReference type="Gene3D" id="3.40.30.10">
    <property type="entry name" value="Glutaredoxin"/>
    <property type="match status" value="1"/>
</dbReference>
<comment type="caution">
    <text evidence="9">The sequence shown here is derived from an EMBL/GenBank/DDBJ whole genome shotgun (WGS) entry which is preliminary data.</text>
</comment>
<evidence type="ECO:0000256" key="5">
    <source>
        <dbReference type="PIRNR" id="PIRNR000077"/>
    </source>
</evidence>
<sequence length="114" mass="13197">MSISMQWMAHVRINKSAEFEEYLKTAGNKPVLVDFFATWCGPCRFISPKLERMSEEYTDMIFLKVDVDEVEEVALKCGISAMPTFQLYKNGVKIDELIGANETKLKEMIEKHRK</sequence>
<accession>A0ABD3W7Q9</accession>
<dbReference type="NCBIfam" id="TIGR01068">
    <property type="entry name" value="thioredoxin"/>
    <property type="match status" value="1"/>
</dbReference>
<evidence type="ECO:0000256" key="4">
    <source>
        <dbReference type="ARBA" id="ARBA00023284"/>
    </source>
</evidence>
<evidence type="ECO:0000256" key="1">
    <source>
        <dbReference type="ARBA" id="ARBA00022448"/>
    </source>
</evidence>
<dbReference type="InterPro" id="IPR005746">
    <property type="entry name" value="Thioredoxin"/>
</dbReference>
<dbReference type="PROSITE" id="PS00194">
    <property type="entry name" value="THIOREDOXIN_1"/>
    <property type="match status" value="1"/>
</dbReference>
<evidence type="ECO:0000256" key="6">
    <source>
        <dbReference type="PIRSR" id="PIRSR000077-1"/>
    </source>
</evidence>
<feature type="disulfide bond" description="Redox-active" evidence="7">
    <location>
        <begin position="40"/>
        <end position="43"/>
    </location>
</feature>
<dbReference type="Pfam" id="PF00085">
    <property type="entry name" value="Thioredoxin"/>
    <property type="match status" value="1"/>
</dbReference>
<protein>
    <recommendedName>
        <fullName evidence="5">Thioredoxin</fullName>
    </recommendedName>
</protein>
<comment type="similarity">
    <text evidence="5">Belongs to the thioredoxin family.</text>
</comment>
<dbReference type="AlphaFoldDB" id="A0ABD3W7Q9"/>
<evidence type="ECO:0000256" key="3">
    <source>
        <dbReference type="ARBA" id="ARBA00023157"/>
    </source>
</evidence>
<evidence type="ECO:0000256" key="7">
    <source>
        <dbReference type="PIRSR" id="PIRSR000077-4"/>
    </source>
</evidence>
<organism evidence="9 10">
    <name type="scientific">Sinanodonta woodiana</name>
    <name type="common">Chinese pond mussel</name>
    <name type="synonym">Anodonta woodiana</name>
    <dbReference type="NCBI Taxonomy" id="1069815"/>
    <lineage>
        <taxon>Eukaryota</taxon>
        <taxon>Metazoa</taxon>
        <taxon>Spiralia</taxon>
        <taxon>Lophotrochozoa</taxon>
        <taxon>Mollusca</taxon>
        <taxon>Bivalvia</taxon>
        <taxon>Autobranchia</taxon>
        <taxon>Heteroconchia</taxon>
        <taxon>Palaeoheterodonta</taxon>
        <taxon>Unionida</taxon>
        <taxon>Unionoidea</taxon>
        <taxon>Unionidae</taxon>
        <taxon>Unioninae</taxon>
        <taxon>Sinanodonta</taxon>
    </lineage>
</organism>
<keyword evidence="3 7" id="KW-1015">Disulfide bond</keyword>
<evidence type="ECO:0000256" key="2">
    <source>
        <dbReference type="ARBA" id="ARBA00022982"/>
    </source>
</evidence>
<dbReference type="InterPro" id="IPR036249">
    <property type="entry name" value="Thioredoxin-like_sf"/>
</dbReference>
<proteinExistence type="inferred from homology"/>
<dbReference type="InterPro" id="IPR013766">
    <property type="entry name" value="Thioredoxin_domain"/>
</dbReference>
<feature type="site" description="Contributes to redox potential value" evidence="6">
    <location>
        <position position="42"/>
    </location>
</feature>
<keyword evidence="1" id="KW-0813">Transport</keyword>
<dbReference type="PIRSF" id="PIRSF000077">
    <property type="entry name" value="Thioredoxin"/>
    <property type="match status" value="1"/>
</dbReference>
<keyword evidence="4 7" id="KW-0676">Redox-active center</keyword>
<feature type="site" description="Contributes to redox potential value" evidence="6">
    <location>
        <position position="34"/>
    </location>
</feature>